<dbReference type="Proteomes" id="UP001557465">
    <property type="component" value="Unassembled WGS sequence"/>
</dbReference>
<proteinExistence type="predicted"/>
<evidence type="ECO:0000313" key="1">
    <source>
        <dbReference type="EMBL" id="MEX1663605.1"/>
    </source>
</evidence>
<gene>
    <name evidence="1" type="ORF">AB4874_18610</name>
</gene>
<evidence type="ECO:0000313" key="2">
    <source>
        <dbReference type="Proteomes" id="UP001557465"/>
    </source>
</evidence>
<dbReference type="InterPro" id="IPR043129">
    <property type="entry name" value="ATPase_NBD"/>
</dbReference>
<dbReference type="Gene3D" id="3.30.420.40">
    <property type="match status" value="1"/>
</dbReference>
<dbReference type="SUPFAM" id="SSF53067">
    <property type="entry name" value="Actin-like ATPase domain"/>
    <property type="match status" value="1"/>
</dbReference>
<sequence length="96" mass="9832">MGLIFGLDSGGTKTLAAIADGNGAVLRLVTAGSLDPLAVPSWRARLDQIVSQLTEGLTAPVKAAVLGLPFHGEIAEVSQAQDETTTGLFDCPTVVE</sequence>
<comment type="caution">
    <text evidence="1">The sequence shown here is derived from an EMBL/GenBank/DDBJ whole genome shotgun (WGS) entry which is preliminary data.</text>
</comment>
<evidence type="ECO:0008006" key="3">
    <source>
        <dbReference type="Google" id="ProtNLM"/>
    </source>
</evidence>
<reference evidence="1 2" key="1">
    <citation type="journal article" date="2011" name="Int. J. Syst. Evol. Microbiol.">
        <title>Zhongshania antarctica gen. nov., sp. nov. and Zhongshania guokunii sp. nov., gammaproteobacteria respectively isolated from coastal attached (fast) ice and surface seawater of the Antarctic.</title>
        <authorList>
            <person name="Li H.J."/>
            <person name="Zhang X.Y."/>
            <person name="Chen C.X."/>
            <person name="Zhang Y.J."/>
            <person name="Gao Z.M."/>
            <person name="Yu Y."/>
            <person name="Chen X.L."/>
            <person name="Chen B."/>
            <person name="Zhang Y.Z."/>
        </authorList>
    </citation>
    <scope>NUCLEOTIDE SEQUENCE [LARGE SCALE GENOMIC DNA]</scope>
    <source>
        <strain evidence="1 2">15-R06ZXC-3</strain>
    </source>
</reference>
<name>A0ABV3TQR1_9RHOB</name>
<organism evidence="1 2">
    <name type="scientific">Thioclava arctica</name>
    <dbReference type="NCBI Taxonomy" id="3238301"/>
    <lineage>
        <taxon>Bacteria</taxon>
        <taxon>Pseudomonadati</taxon>
        <taxon>Pseudomonadota</taxon>
        <taxon>Alphaproteobacteria</taxon>
        <taxon>Rhodobacterales</taxon>
        <taxon>Paracoccaceae</taxon>
        <taxon>Thioclava</taxon>
    </lineage>
</organism>
<dbReference type="EMBL" id="JBFRYC010000020">
    <property type="protein sequence ID" value="MEX1663605.1"/>
    <property type="molecule type" value="Genomic_DNA"/>
</dbReference>
<protein>
    <recommendedName>
        <fullName evidence="3">ATPase</fullName>
    </recommendedName>
</protein>
<accession>A0ABV3TQR1</accession>
<keyword evidence="2" id="KW-1185">Reference proteome</keyword>
<dbReference type="RefSeq" id="WP_368393109.1">
    <property type="nucleotide sequence ID" value="NZ_JBFRYC010000020.1"/>
</dbReference>